<keyword evidence="2 5" id="KW-0489">Methyltransferase</keyword>
<evidence type="ECO:0000256" key="3">
    <source>
        <dbReference type="ARBA" id="ARBA00022679"/>
    </source>
</evidence>
<dbReference type="EC" id="2.1.1.-" evidence="5"/>
<evidence type="ECO:0000313" key="6">
    <source>
        <dbReference type="Proteomes" id="UP001432017"/>
    </source>
</evidence>
<dbReference type="InterPro" id="IPR029063">
    <property type="entry name" value="SAM-dependent_MTases_sf"/>
</dbReference>
<comment type="caution">
    <text evidence="5">The sequence shown here is derived from an EMBL/GenBank/DDBJ whole genome shotgun (WGS) entry which is preliminary data.</text>
</comment>
<dbReference type="Pfam" id="PF01555">
    <property type="entry name" value="N6_N4_Mtase"/>
    <property type="match status" value="1"/>
</dbReference>
<comment type="similarity">
    <text evidence="1">Belongs to the N(4)/N(6)-methyltransferase family.</text>
</comment>
<dbReference type="InterPro" id="IPR001091">
    <property type="entry name" value="RM_Methyltransferase"/>
</dbReference>
<dbReference type="InterPro" id="IPR002052">
    <property type="entry name" value="DNA_methylase_N6_adenine_CS"/>
</dbReference>
<dbReference type="Gene3D" id="3.40.50.150">
    <property type="entry name" value="Vaccinia Virus protein VP39"/>
    <property type="match status" value="1"/>
</dbReference>
<dbReference type="PROSITE" id="PS00092">
    <property type="entry name" value="N6_MTASE"/>
    <property type="match status" value="1"/>
</dbReference>
<evidence type="ECO:0000256" key="2">
    <source>
        <dbReference type="ARBA" id="ARBA00022603"/>
    </source>
</evidence>
<dbReference type="EMBL" id="JBAJJM010000006">
    <property type="protein sequence ID" value="MEG9475601.1"/>
    <property type="molecule type" value="Genomic_DNA"/>
</dbReference>
<dbReference type="InterPro" id="IPR002941">
    <property type="entry name" value="DNA_methylase_N4/N6"/>
</dbReference>
<organism evidence="5 6">
    <name type="scientific">Mannheimia indoligenes</name>
    <dbReference type="NCBI Taxonomy" id="3103145"/>
    <lineage>
        <taxon>Bacteria</taxon>
        <taxon>Pseudomonadati</taxon>
        <taxon>Pseudomonadota</taxon>
        <taxon>Gammaproteobacteria</taxon>
        <taxon>Pasteurellales</taxon>
        <taxon>Pasteurellaceae</taxon>
        <taxon>Mannheimia</taxon>
    </lineage>
</organism>
<dbReference type="Proteomes" id="UP001432017">
    <property type="component" value="Unassembled WGS sequence"/>
</dbReference>
<sequence length="547" mass="62627">MTTLTWYGKEEAVKKAKQTPYCLLRELPDFSHNIARQPTADSSASAETLSNVKQNLIIQGDNLSALKSLLPFYAGQVKCIFIDPPYNTKSAFTHYDDNLEHSVWLSMMYPRLEILRELLAEDGSIWITLDDNESHYLKIMLDEIFGRKNFISNLIWEKKRKPSFLGKVGKVTDNLFCYAKNKNKLNDLTYLETSGDETYPLYNAGNPREILVFPPHSIKFKKHNDGLYKPAIFSKKTSSITLISELIIEEQWNKNTVEIEGEWRYSQNSVNEQLKNGDYYIIKSLDFRPRRVFERSAEKKKIHNLISRTHYDMATNEDSASEHLELFGEDIAEDSFDYPKPEKLIQFVLETSTEPHDLVLDSFLGSGTTAAVAHKMNRRYIGIEIGEHAKTHVVPRLKKVIEGEQGGISKAVGWQGGGSFRFCELGEEVFDAFGSLNPNIRFEDLAAHIWYLENHFPLQKNTEKSPLVGTFNGKAYYLLYNGILGDKRPQSGNVLTRKLMAELPYFTEFMQQGMDIVVYGEACRLGEAQLAEKKITFKQIPYDVTAR</sequence>
<evidence type="ECO:0000256" key="1">
    <source>
        <dbReference type="ARBA" id="ARBA00006594"/>
    </source>
</evidence>
<feature type="domain" description="DNA methylase N-4/N-6" evidence="4">
    <location>
        <begin position="77"/>
        <end position="391"/>
    </location>
</feature>
<dbReference type="PRINTS" id="PR00508">
    <property type="entry name" value="S21N4MTFRASE"/>
</dbReference>
<gene>
    <name evidence="5" type="ORF">V6W77_04860</name>
</gene>
<keyword evidence="3 5" id="KW-0808">Transferase</keyword>
<dbReference type="RefSeq" id="WP_334253957.1">
    <property type="nucleotide sequence ID" value="NZ_JBAJJM010000006.1"/>
</dbReference>
<dbReference type="SUPFAM" id="SSF53335">
    <property type="entry name" value="S-adenosyl-L-methionine-dependent methyltransferases"/>
    <property type="match status" value="1"/>
</dbReference>
<proteinExistence type="inferred from homology"/>
<dbReference type="GO" id="GO:0008168">
    <property type="term" value="F:methyltransferase activity"/>
    <property type="evidence" value="ECO:0007669"/>
    <property type="project" value="UniProtKB-KW"/>
</dbReference>
<protein>
    <submittedName>
        <fullName evidence="5">Site-specific DNA-methyltransferase</fullName>
        <ecNumber evidence="5">2.1.1.-</ecNumber>
    </submittedName>
</protein>
<name>A0ABU7ZF13_9PAST</name>
<evidence type="ECO:0000313" key="5">
    <source>
        <dbReference type="EMBL" id="MEG9475601.1"/>
    </source>
</evidence>
<keyword evidence="6" id="KW-1185">Reference proteome</keyword>
<dbReference type="GO" id="GO:0032259">
    <property type="term" value="P:methylation"/>
    <property type="evidence" value="ECO:0007669"/>
    <property type="project" value="UniProtKB-KW"/>
</dbReference>
<accession>A0ABU7ZF13</accession>
<evidence type="ECO:0000259" key="4">
    <source>
        <dbReference type="Pfam" id="PF01555"/>
    </source>
</evidence>
<reference evidence="5" key="1">
    <citation type="submission" date="2023-12" db="EMBL/GenBank/DDBJ databases">
        <title>Mannheima indologenes sp. nov. proposed for Clade V organisms of Mannheimia.</title>
        <authorList>
            <person name="Christensen H."/>
        </authorList>
    </citation>
    <scope>NUCLEOTIDE SEQUENCE</scope>
    <source>
        <strain evidence="5">M14.4</strain>
    </source>
</reference>